<dbReference type="GO" id="GO:0007229">
    <property type="term" value="P:integrin-mediated signaling pathway"/>
    <property type="evidence" value="ECO:0007669"/>
    <property type="project" value="UniProtKB-KW"/>
</dbReference>
<gene>
    <name evidence="3" type="ordered locus">Deba_0421</name>
</gene>
<keyword evidence="3" id="KW-0401">Integrin</keyword>
<reference evidence="3 4" key="1">
    <citation type="journal article" date="2010" name="Stand. Genomic Sci.">
        <title>Complete genome sequence of Desulfarculus baarsii type strain (2st14).</title>
        <authorList>
            <person name="Sun H."/>
            <person name="Spring S."/>
            <person name="Lapidus A."/>
            <person name="Davenport K."/>
            <person name="Del Rio T.G."/>
            <person name="Tice H."/>
            <person name="Nolan M."/>
            <person name="Copeland A."/>
            <person name="Cheng J.F."/>
            <person name="Lucas S."/>
            <person name="Tapia R."/>
            <person name="Goodwin L."/>
            <person name="Pitluck S."/>
            <person name="Ivanova N."/>
            <person name="Pagani I."/>
            <person name="Mavromatis K."/>
            <person name="Ovchinnikova G."/>
            <person name="Pati A."/>
            <person name="Chen A."/>
            <person name="Palaniappan K."/>
            <person name="Hauser L."/>
            <person name="Chang Y.J."/>
            <person name="Jeffries C.D."/>
            <person name="Detter J.C."/>
            <person name="Han C."/>
            <person name="Rohde M."/>
            <person name="Brambilla E."/>
            <person name="Goker M."/>
            <person name="Woyke T."/>
            <person name="Bristow J."/>
            <person name="Eisen J.A."/>
            <person name="Markowitz V."/>
            <person name="Hugenholtz P."/>
            <person name="Kyrpides N.C."/>
            <person name="Klenk H.P."/>
            <person name="Land M."/>
        </authorList>
    </citation>
    <scope>NUCLEOTIDE SEQUENCE [LARGE SCALE GENOMIC DNA]</scope>
    <source>
        <strain evidence="4">ATCC 33931 / DSM 2075 / LMG 7858 / VKM B-1802 / 2st14</strain>
    </source>
</reference>
<dbReference type="EMBL" id="CP002085">
    <property type="protein sequence ID" value="ADK83795.1"/>
    <property type="molecule type" value="Genomic_DNA"/>
</dbReference>
<dbReference type="STRING" id="644282.Deba_0421"/>
<dbReference type="OrthoDB" id="5422153at2"/>
<feature type="region of interest" description="Disordered" evidence="2">
    <location>
        <begin position="172"/>
        <end position="202"/>
    </location>
</feature>
<keyword evidence="1" id="KW-0732">Signal</keyword>
<evidence type="ECO:0000313" key="3">
    <source>
        <dbReference type="EMBL" id="ADK83795.1"/>
    </source>
</evidence>
<dbReference type="RefSeq" id="WP_013257251.1">
    <property type="nucleotide sequence ID" value="NC_014365.1"/>
</dbReference>
<name>E1QE09_DESB2</name>
<evidence type="ECO:0000256" key="2">
    <source>
        <dbReference type="SAM" id="MobiDB-lite"/>
    </source>
</evidence>
<dbReference type="AlphaFoldDB" id="E1QE09"/>
<keyword evidence="4" id="KW-1185">Reference proteome</keyword>
<dbReference type="Proteomes" id="UP000009047">
    <property type="component" value="Chromosome"/>
</dbReference>
<dbReference type="SUPFAM" id="SSF69318">
    <property type="entry name" value="Integrin alpha N-terminal domain"/>
    <property type="match status" value="1"/>
</dbReference>
<sequence>MAASAGGRPVWRLVAAMTILSALLTAGAVRAEVSRVVILPFTANAPKDISYLTKGIRDMLASRLAWEGRVQVVEPDMVAPHLAGLKQPYNDQAARAVGEKVHAQVVVFGAVTMLGQALSIDARVVRVGQGAPALTAFVQAPKEDEVIPQINLFAQRINAEIFRRPDAVEAAKRAESGKQGGVGGSTGRLTAARDEGEDDSHMSPLNPLFMKQLYGVQSDRFWRSPRINGVVNAVSAADVDMDGQIELIALLPKSLRIYRLGGEYFQLISELNNGPIGTYQYVDAGDFNGDGRPEIYVSCRNGNSMSSFVLSYEKGAFTYLAKGVPYHLRMQKNPWGQGVMVFGQKTAPNAPFYGPIYKMKWQDGDLVSDDEVTNLPDMTTIYNFLLADLSGSGGRPMSMISDNTYHLRVYNRSGEQLWMSDEQYNASSQFTYYKEISGGSGEDDVWYFHTRILEADLDGDNKPEAVVVRNSDPTGMLLGRMRMFNRGQLYSLSWNGMSMVENWRTPRISGYVSDYAIADVANSGQPALILAYNVKDLGGLIEKGFSYVVAYTIKPKAERASGEGD</sequence>
<dbReference type="InterPro" id="IPR028994">
    <property type="entry name" value="Integrin_alpha_N"/>
</dbReference>
<dbReference type="InterPro" id="IPR013517">
    <property type="entry name" value="FG-GAP"/>
</dbReference>
<protein>
    <submittedName>
        <fullName evidence="3">Integrin-like repeat-containing protein</fullName>
    </submittedName>
</protein>
<dbReference type="HOGENOM" id="CLU_548310_0_0_7"/>
<evidence type="ECO:0000313" key="4">
    <source>
        <dbReference type="Proteomes" id="UP000009047"/>
    </source>
</evidence>
<organism evidence="3 4">
    <name type="scientific">Desulfarculus baarsii (strain ATCC 33931 / DSM 2075 / LMG 7858 / VKM B-1802 / 2st14)</name>
    <dbReference type="NCBI Taxonomy" id="644282"/>
    <lineage>
        <taxon>Bacteria</taxon>
        <taxon>Pseudomonadati</taxon>
        <taxon>Thermodesulfobacteriota</taxon>
        <taxon>Desulfarculia</taxon>
        <taxon>Desulfarculales</taxon>
        <taxon>Desulfarculaceae</taxon>
        <taxon>Desulfarculus</taxon>
    </lineage>
</organism>
<dbReference type="KEGG" id="dbr:Deba_0421"/>
<evidence type="ECO:0000256" key="1">
    <source>
        <dbReference type="ARBA" id="ARBA00022729"/>
    </source>
</evidence>
<accession>E1QE09</accession>
<dbReference type="Gene3D" id="3.40.50.10610">
    <property type="entry name" value="ABC-type transport auxiliary lipoprotein component"/>
    <property type="match status" value="1"/>
</dbReference>
<proteinExistence type="predicted"/>
<dbReference type="Pfam" id="PF13517">
    <property type="entry name" value="FG-GAP_3"/>
    <property type="match status" value="1"/>
</dbReference>
<dbReference type="eggNOG" id="COG5386">
    <property type="taxonomic scope" value="Bacteria"/>
</dbReference>